<dbReference type="RefSeq" id="WP_201072798.1">
    <property type="nucleotide sequence ID" value="NZ_CP067420.1"/>
</dbReference>
<organism evidence="2 3">
    <name type="scientific">Skermanella cutis</name>
    <dbReference type="NCBI Taxonomy" id="2775420"/>
    <lineage>
        <taxon>Bacteria</taxon>
        <taxon>Pseudomonadati</taxon>
        <taxon>Pseudomonadota</taxon>
        <taxon>Alphaproteobacteria</taxon>
        <taxon>Rhodospirillales</taxon>
        <taxon>Azospirillaceae</taxon>
        <taxon>Skermanella</taxon>
    </lineage>
</organism>
<reference evidence="2" key="1">
    <citation type="submission" date="2021-02" db="EMBL/GenBank/DDBJ databases">
        <title>Skermanella TT6 skin isolate.</title>
        <authorList>
            <person name="Lee K."/>
            <person name="Ganzorig M."/>
        </authorList>
    </citation>
    <scope>NUCLEOTIDE SEQUENCE</scope>
    <source>
        <strain evidence="2">TT6</strain>
    </source>
</reference>
<evidence type="ECO:0000313" key="3">
    <source>
        <dbReference type="Proteomes" id="UP000595197"/>
    </source>
</evidence>
<gene>
    <name evidence="2" type="ORF">IGS68_19440</name>
</gene>
<protein>
    <submittedName>
        <fullName evidence="2">Uncharacterized protein</fullName>
    </submittedName>
</protein>
<dbReference type="EMBL" id="CP067420">
    <property type="protein sequence ID" value="QQP88212.1"/>
    <property type="molecule type" value="Genomic_DNA"/>
</dbReference>
<accession>A0ABX7B1K9</accession>
<evidence type="ECO:0000256" key="1">
    <source>
        <dbReference type="SAM" id="MobiDB-lite"/>
    </source>
</evidence>
<proteinExistence type="predicted"/>
<evidence type="ECO:0000313" key="2">
    <source>
        <dbReference type="EMBL" id="QQP88212.1"/>
    </source>
</evidence>
<feature type="region of interest" description="Disordered" evidence="1">
    <location>
        <begin position="1"/>
        <end position="49"/>
    </location>
</feature>
<keyword evidence="3" id="KW-1185">Reference proteome</keyword>
<dbReference type="Proteomes" id="UP000595197">
    <property type="component" value="Chromosome"/>
</dbReference>
<name>A0ABX7B1K9_9PROT</name>
<sequence length="73" mass="7362">MAKLASGQAGAAGTYAGKGRGSPGAAYPTKTGTRVDLGKVGGGSVDVENVSPSDLRILETRDLPEAVKRRGSF</sequence>